<dbReference type="RefSeq" id="WP_067472235.1">
    <property type="nucleotide sequence ID" value="NZ_CP015961.1"/>
</dbReference>
<evidence type="ECO:0000313" key="3">
    <source>
        <dbReference type="EMBL" id="ANI91628.1"/>
    </source>
</evidence>
<dbReference type="STRING" id="499555.BJL86_0834"/>
<dbReference type="InterPro" id="IPR029016">
    <property type="entry name" value="GAF-like_dom_sf"/>
</dbReference>
<reference evidence="3 4" key="1">
    <citation type="submission" date="2016-06" db="EMBL/GenBank/DDBJ databases">
        <title>Complete genome sequence of a saline-alkali tolerant type strain Dietzia timorensis ID05-A0528T.</title>
        <authorList>
            <person name="Wu X."/>
        </authorList>
    </citation>
    <scope>NUCLEOTIDE SEQUENCE [LARGE SCALE GENOMIC DNA]</scope>
    <source>
        <strain evidence="3 4">ID05-A0528</strain>
    </source>
</reference>
<accession>A0A173LJC3</accession>
<feature type="domain" description="GAF" evidence="2">
    <location>
        <begin position="48"/>
        <end position="159"/>
    </location>
</feature>
<dbReference type="Gene3D" id="3.30.450.40">
    <property type="match status" value="1"/>
</dbReference>
<feature type="region of interest" description="Disordered" evidence="1">
    <location>
        <begin position="1"/>
        <end position="21"/>
    </location>
</feature>
<proteinExistence type="predicted"/>
<dbReference type="Proteomes" id="UP000186104">
    <property type="component" value="Chromosome"/>
</dbReference>
<gene>
    <name evidence="3" type="ORF">BJL86_0834</name>
</gene>
<organism evidence="3 4">
    <name type="scientific">Dietzia timorensis</name>
    <dbReference type="NCBI Taxonomy" id="499555"/>
    <lineage>
        <taxon>Bacteria</taxon>
        <taxon>Bacillati</taxon>
        <taxon>Actinomycetota</taxon>
        <taxon>Actinomycetes</taxon>
        <taxon>Mycobacteriales</taxon>
        <taxon>Dietziaceae</taxon>
        <taxon>Dietzia</taxon>
    </lineage>
</organism>
<dbReference type="KEGG" id="dtm:BJL86_0834"/>
<evidence type="ECO:0000313" key="4">
    <source>
        <dbReference type="Proteomes" id="UP000186104"/>
    </source>
</evidence>
<dbReference type="AlphaFoldDB" id="A0A173LJC3"/>
<dbReference type="EMBL" id="CP015961">
    <property type="protein sequence ID" value="ANI91628.1"/>
    <property type="molecule type" value="Genomic_DNA"/>
</dbReference>
<evidence type="ECO:0000256" key="1">
    <source>
        <dbReference type="SAM" id="MobiDB-lite"/>
    </source>
</evidence>
<dbReference type="OrthoDB" id="3928741at2"/>
<dbReference type="InterPro" id="IPR003018">
    <property type="entry name" value="GAF"/>
</dbReference>
<dbReference type="Pfam" id="PF01590">
    <property type="entry name" value="GAF"/>
    <property type="match status" value="1"/>
</dbReference>
<evidence type="ECO:0000259" key="2">
    <source>
        <dbReference type="Pfam" id="PF01590"/>
    </source>
</evidence>
<protein>
    <submittedName>
        <fullName evidence="3">Putative 47.3 kDa protein in thcA 5'region</fullName>
    </submittedName>
</protein>
<keyword evidence="4" id="KW-1185">Reference proteome</keyword>
<sequence length="374" mass="39503">MSQQRQARTTPAAPEQHAGTPVETVVGLVNDLLIPTASDDGLVVALADDTGHLRHIGGDRRAQSRIEEIGFAVGENWSQAQKGTNAPGTALLRGSALSVRREEHTRPEVHAFSCSAAPLVHPSTGAILGALDVTGGDAAGDPRCLALVRATAAAAARELSIQMRDASALDASRTPPSLPTLRLVHRGRPCLEAGGTSTPLTTRHTELLTVLATEPGGLTAGEIGALIYPEQTAAATVRVELLRLKRLLESIPGAPQLAGRPYRLTEPLAIDALEVVEHVGRGEYDLALDLYRGESAAAAESDRVSAMLQSASLALREAMLSDANPDTLLRYLELPEVEADPDPWQVALQVLPPRSAQRSVIVAHLETLRSSDIA</sequence>
<name>A0A173LJC3_9ACTN</name>